<organism evidence="1 2">
    <name type="scientific">Dactylosporangium cerinum</name>
    <dbReference type="NCBI Taxonomy" id="1434730"/>
    <lineage>
        <taxon>Bacteria</taxon>
        <taxon>Bacillati</taxon>
        <taxon>Actinomycetota</taxon>
        <taxon>Actinomycetes</taxon>
        <taxon>Micromonosporales</taxon>
        <taxon>Micromonosporaceae</taxon>
        <taxon>Dactylosporangium</taxon>
    </lineage>
</organism>
<dbReference type="SUPFAM" id="SSF56784">
    <property type="entry name" value="HAD-like"/>
    <property type="match status" value="1"/>
</dbReference>
<name>A0ABV9VLM8_9ACTN</name>
<dbReference type="GO" id="GO:0016787">
    <property type="term" value="F:hydrolase activity"/>
    <property type="evidence" value="ECO:0007669"/>
    <property type="project" value="UniProtKB-KW"/>
</dbReference>
<dbReference type="Pfam" id="PF08282">
    <property type="entry name" value="Hydrolase_3"/>
    <property type="match status" value="1"/>
</dbReference>
<accession>A0ABV9VLM8</accession>
<keyword evidence="2" id="KW-1185">Reference proteome</keyword>
<dbReference type="EC" id="3.1.3.-" evidence="1"/>
<keyword evidence="1" id="KW-0378">Hydrolase</keyword>
<dbReference type="Gene3D" id="3.40.50.1000">
    <property type="entry name" value="HAD superfamily/HAD-like"/>
    <property type="match status" value="1"/>
</dbReference>
<reference evidence="2" key="1">
    <citation type="journal article" date="2019" name="Int. J. Syst. Evol. Microbiol.">
        <title>The Global Catalogue of Microorganisms (GCM) 10K type strain sequencing project: providing services to taxonomists for standard genome sequencing and annotation.</title>
        <authorList>
            <consortium name="The Broad Institute Genomics Platform"/>
            <consortium name="The Broad Institute Genome Sequencing Center for Infectious Disease"/>
            <person name="Wu L."/>
            <person name="Ma J."/>
        </authorList>
    </citation>
    <scope>NUCLEOTIDE SEQUENCE [LARGE SCALE GENOMIC DNA]</scope>
    <source>
        <strain evidence="2">CGMCC 4.7152</strain>
    </source>
</reference>
<evidence type="ECO:0000313" key="2">
    <source>
        <dbReference type="Proteomes" id="UP001595912"/>
    </source>
</evidence>
<dbReference type="Gene3D" id="3.30.1240.10">
    <property type="match status" value="1"/>
</dbReference>
<comment type="caution">
    <text evidence="1">The sequence shown here is derived from an EMBL/GenBank/DDBJ whole genome shotgun (WGS) entry which is preliminary data.</text>
</comment>
<dbReference type="InterPro" id="IPR036412">
    <property type="entry name" value="HAD-like_sf"/>
</dbReference>
<protein>
    <submittedName>
        <fullName evidence="1">HAD family hydrolase</fullName>
        <ecNumber evidence="1">3.1.3.-</ecNumber>
    </submittedName>
</protein>
<dbReference type="EMBL" id="JBHSIU010000005">
    <property type="protein sequence ID" value="MFC4996902.1"/>
    <property type="molecule type" value="Genomic_DNA"/>
</dbReference>
<dbReference type="InterPro" id="IPR023214">
    <property type="entry name" value="HAD_sf"/>
</dbReference>
<dbReference type="Proteomes" id="UP001595912">
    <property type="component" value="Unassembled WGS sequence"/>
</dbReference>
<dbReference type="PANTHER" id="PTHR10000">
    <property type="entry name" value="PHOSPHOSERINE PHOSPHATASE"/>
    <property type="match status" value="1"/>
</dbReference>
<proteinExistence type="predicted"/>
<sequence length="319" mass="33895">MQRANHLTFKEQQQGFLGSIGLVFQHSIGSYRRSSVLYGGCYRCPREPLMSPSLTPRLVACDLDGTIIRSDGTISARTVAAFERIGQAGARFVFVTGRPPRLMDAVAKAFCHQGTAICANGALFYDLYHEKVIDEHLIPPAHLAEAARLLRSTVGGIGLAVEYADELAGDARYEPGAWDVGVTLQRLSDPELFGRPAPKLLGRHQVLSADELLQIAAPVLAGIVTVYHSNGIRLIEATAAGVSKASALADLAARGDIDPADAVAFGDMPNDLPMLAWAGTSYGVANAHPDVLAAVDRVIGANDDDGVAEVLEQLFPVPS</sequence>
<dbReference type="PANTHER" id="PTHR10000:SF8">
    <property type="entry name" value="HAD SUPERFAMILY HYDROLASE-LIKE, TYPE 3"/>
    <property type="match status" value="1"/>
</dbReference>
<gene>
    <name evidence="1" type="ORF">ACFPIJ_03560</name>
</gene>
<dbReference type="RefSeq" id="WP_380113125.1">
    <property type="nucleotide sequence ID" value="NZ_JBHSIU010000005.1"/>
</dbReference>
<evidence type="ECO:0000313" key="1">
    <source>
        <dbReference type="EMBL" id="MFC4996902.1"/>
    </source>
</evidence>